<dbReference type="Proteomes" id="UP000315759">
    <property type="component" value="Unassembled WGS sequence"/>
</dbReference>
<dbReference type="GO" id="GO:0006355">
    <property type="term" value="P:regulation of DNA-templated transcription"/>
    <property type="evidence" value="ECO:0007669"/>
    <property type="project" value="TreeGrafter"/>
</dbReference>
<feature type="domain" description="DJ-1/PfpI" evidence="1">
    <location>
        <begin position="16"/>
        <end position="180"/>
    </location>
</feature>
<evidence type="ECO:0000313" key="2">
    <source>
        <dbReference type="EMBL" id="TQR84311.1"/>
    </source>
</evidence>
<dbReference type="InterPro" id="IPR002818">
    <property type="entry name" value="DJ-1/PfpI"/>
</dbReference>
<dbReference type="PANTHER" id="PTHR43130:SF2">
    <property type="entry name" value="DJ-1_PFPI DOMAIN-CONTAINING PROTEIN"/>
    <property type="match status" value="1"/>
</dbReference>
<evidence type="ECO:0000313" key="3">
    <source>
        <dbReference type="Proteomes" id="UP000315759"/>
    </source>
</evidence>
<comment type="caution">
    <text evidence="2">The sequence shown here is derived from an EMBL/GenBank/DDBJ whole genome shotgun (WGS) entry which is preliminary data.</text>
</comment>
<gene>
    <name evidence="2" type="ORF">D8S82_22455</name>
</gene>
<dbReference type="RefSeq" id="WP_142554223.1">
    <property type="nucleotide sequence ID" value="NZ_VIFX01000032.1"/>
</dbReference>
<dbReference type="CDD" id="cd03139">
    <property type="entry name" value="GATase1_PfpI_2"/>
    <property type="match status" value="1"/>
</dbReference>
<dbReference type="PANTHER" id="PTHR43130">
    <property type="entry name" value="ARAC-FAMILY TRANSCRIPTIONAL REGULATOR"/>
    <property type="match status" value="1"/>
</dbReference>
<dbReference type="InterPro" id="IPR052158">
    <property type="entry name" value="INH-QAR"/>
</dbReference>
<sequence>MSIAITKSIGTMPEAKTVAFMVYPQLTLLDLVGPLQVPKLLENFGHFEVVTVGESLTPMPTDTGLSVAAERTFDQVVEPAVLIVPGGLAGTIHAMVDERVTTYVRTAAVSAEIVMSVCTGSLILAASGLLNGRSASTHWVFRQELGRLGANVVDARWCEDGKILAAVGISAGIDAALVLVARLAGIDVARTIQTLIEYEPQPPLVPSIGRACTRPTCAALWWDRSFSASRTSSTVPRIASLACSRNAQPNTGWHGSRLGGHSRP</sequence>
<protein>
    <submittedName>
        <fullName evidence="2">DJ-1/PfpI family protein</fullName>
    </submittedName>
</protein>
<accession>A0A544VWG5</accession>
<organism evidence="2 3">
    <name type="scientific">Mycolicibacterium hodleri</name>
    <dbReference type="NCBI Taxonomy" id="49897"/>
    <lineage>
        <taxon>Bacteria</taxon>
        <taxon>Bacillati</taxon>
        <taxon>Actinomycetota</taxon>
        <taxon>Actinomycetes</taxon>
        <taxon>Mycobacteriales</taxon>
        <taxon>Mycobacteriaceae</taxon>
        <taxon>Mycolicibacterium</taxon>
    </lineage>
</organism>
<dbReference type="InterPro" id="IPR029062">
    <property type="entry name" value="Class_I_gatase-like"/>
</dbReference>
<reference evidence="2 3" key="1">
    <citation type="submission" date="2018-10" db="EMBL/GenBank/DDBJ databases">
        <title>Draft genome of Mycobacterium hodleri strain B.</title>
        <authorList>
            <person name="Amande T.J."/>
            <person name="Mcgenity T.J."/>
        </authorList>
    </citation>
    <scope>NUCLEOTIDE SEQUENCE [LARGE SCALE GENOMIC DNA]</scope>
    <source>
        <strain evidence="2 3">B</strain>
    </source>
</reference>
<dbReference type="SUPFAM" id="SSF52317">
    <property type="entry name" value="Class I glutamine amidotransferase-like"/>
    <property type="match status" value="1"/>
</dbReference>
<dbReference type="Pfam" id="PF01965">
    <property type="entry name" value="DJ-1_PfpI"/>
    <property type="match status" value="1"/>
</dbReference>
<name>A0A544VWG5_9MYCO</name>
<dbReference type="AlphaFoldDB" id="A0A544VWG5"/>
<proteinExistence type="predicted"/>
<dbReference type="Gene3D" id="3.40.50.880">
    <property type="match status" value="1"/>
</dbReference>
<keyword evidence="3" id="KW-1185">Reference proteome</keyword>
<evidence type="ECO:0000259" key="1">
    <source>
        <dbReference type="Pfam" id="PF01965"/>
    </source>
</evidence>
<dbReference type="EMBL" id="VIFX01000032">
    <property type="protein sequence ID" value="TQR84311.1"/>
    <property type="molecule type" value="Genomic_DNA"/>
</dbReference>